<protein>
    <submittedName>
        <fullName evidence="1">Uncharacterized protein</fullName>
    </submittedName>
</protein>
<name>A0A837CKX8_9BRAD</name>
<evidence type="ECO:0000313" key="2">
    <source>
        <dbReference type="Proteomes" id="UP000024900"/>
    </source>
</evidence>
<comment type="caution">
    <text evidence="1">The sequence shown here is derived from an EMBL/GenBank/DDBJ whole genome shotgun (WGS) entry which is preliminary data.</text>
</comment>
<dbReference type="Proteomes" id="UP000024900">
    <property type="component" value="Unassembled WGS sequence"/>
</dbReference>
<dbReference type="EMBL" id="ADOU02000004">
    <property type="protein sequence ID" value="KGJ69984.1"/>
    <property type="molecule type" value="Genomic_DNA"/>
</dbReference>
<evidence type="ECO:0000313" key="1">
    <source>
        <dbReference type="EMBL" id="KGJ69984.1"/>
    </source>
</evidence>
<accession>A0A837CKX8</accession>
<dbReference type="AlphaFoldDB" id="A0A837CKX8"/>
<proteinExistence type="predicted"/>
<dbReference type="RefSeq" id="WP_028174151.1">
    <property type="nucleotide sequence ID" value="NZ_ADOU02000004.1"/>
</dbReference>
<organism evidence="1 2">
    <name type="scientific">Bradyrhizobium diazoefficiens SEMIA 5080</name>
    <dbReference type="NCBI Taxonomy" id="754504"/>
    <lineage>
        <taxon>Bacteria</taxon>
        <taxon>Pseudomonadati</taxon>
        <taxon>Pseudomonadota</taxon>
        <taxon>Alphaproteobacteria</taxon>
        <taxon>Hyphomicrobiales</taxon>
        <taxon>Nitrobacteraceae</taxon>
        <taxon>Bradyrhizobium</taxon>
    </lineage>
</organism>
<reference evidence="1 2" key="1">
    <citation type="journal article" date="2014" name="BMC Genomics">
        <title>Comparative genomics of Bradyrhizobium japonicum CPAC 15 and Bradyrhizobium diazoefficiens CPAC 7: elite model strains for understanding symbiotic performance with soybean.</title>
        <authorList>
            <person name="Siqueira A.F."/>
            <person name="Ormeno-Orrillo E."/>
            <person name="Souza R.C."/>
            <person name="Rodrigues E.P."/>
            <person name="Almeida L.G."/>
            <person name="Barcellos F.G."/>
            <person name="Batista J.S."/>
            <person name="Nakatami A.S."/>
            <person name="Martinez-Romero E."/>
            <person name="Vasconcelos A.T."/>
            <person name="Hungria M."/>
        </authorList>
    </citation>
    <scope>NUCLEOTIDE SEQUENCE [LARGE SCALE GENOMIC DNA]</scope>
    <source>
        <strain evidence="1 2">SEMIA 5080</strain>
    </source>
</reference>
<sequence>MNLTLRPIGDDDYSVLDDGQLVGRIRHASEHRSGIWAWTCIVHIPNPPAGTAQSLDAAKAAFKAAWSEFKSRQAPERLAKAYKAMNLRAEND</sequence>
<gene>
    <name evidence="1" type="ORF">BJA5080_04251</name>
</gene>